<dbReference type="CDD" id="cd02440">
    <property type="entry name" value="AdoMet_MTases"/>
    <property type="match status" value="1"/>
</dbReference>
<dbReference type="Gene3D" id="3.10.330.20">
    <property type="match status" value="1"/>
</dbReference>
<accession>E8R7C8</accession>
<dbReference type="KEGG" id="dmu:Desmu_1299"/>
<feature type="binding site" evidence="5">
    <location>
        <begin position="108"/>
        <end position="111"/>
    </location>
    <ligand>
        <name>S-adenosyl-L-methionine</name>
        <dbReference type="ChEBI" id="CHEBI:59789"/>
    </ligand>
</feature>
<keyword evidence="2 7" id="KW-0808">Transferase</keyword>
<evidence type="ECO:0000256" key="2">
    <source>
        <dbReference type="ARBA" id="ARBA00022679"/>
    </source>
</evidence>
<dbReference type="GeneID" id="10154021"/>
<evidence type="ECO:0000313" key="8">
    <source>
        <dbReference type="Proteomes" id="UP000001068"/>
    </source>
</evidence>
<evidence type="ECO:0000256" key="3">
    <source>
        <dbReference type="ARBA" id="ARBA00022691"/>
    </source>
</evidence>
<dbReference type="SUPFAM" id="SSF53335">
    <property type="entry name" value="S-adenosyl-L-methionine-dependent methyltransferases"/>
    <property type="match status" value="1"/>
</dbReference>
<dbReference type="PANTHER" id="PTHR12133">
    <property type="entry name" value="TRNA (ADENINE(58)-N(1))-METHYLTRANSFERASE"/>
    <property type="match status" value="1"/>
</dbReference>
<dbReference type="GO" id="GO:0030488">
    <property type="term" value="P:tRNA methylation"/>
    <property type="evidence" value="ECO:0007669"/>
    <property type="project" value="InterPro"/>
</dbReference>
<keyword evidence="3 5" id="KW-0949">S-adenosyl-L-methionine</keyword>
<reference evidence="7 8" key="2">
    <citation type="journal article" date="2011" name="Stand. Genomic Sci.">
        <title>Complete genome sequence of Desulfurococcus mucosus type strain (O7/1).</title>
        <authorList>
            <person name="Wirth R."/>
            <person name="Chertkov O."/>
            <person name="Held B."/>
            <person name="Lapidus A."/>
            <person name="Nolan M."/>
            <person name="Lucas S."/>
            <person name="Hammon N."/>
            <person name="Deshpande S."/>
            <person name="Cheng J.F."/>
            <person name="Tapia R."/>
            <person name="Han C."/>
            <person name="Goodwin L."/>
            <person name="Pitluck S."/>
            <person name="Liolios K."/>
            <person name="Ioanna P."/>
            <person name="Ivanova N."/>
            <person name="Mavromatis K."/>
            <person name="Mikhailova N."/>
            <person name="Pati A."/>
            <person name="Chen A."/>
            <person name="Palaniappan K."/>
            <person name="Land M."/>
            <person name="Hauser L."/>
            <person name="Chang Y.J."/>
            <person name="Jeffries C.D."/>
            <person name="Bilek Y."/>
            <person name="Hader T."/>
            <person name="Rohde M."/>
            <person name="Spring S."/>
            <person name="Sikorski J."/>
            <person name="Goker M."/>
            <person name="Woyke T."/>
            <person name="Bristow J."/>
            <person name="Eisen J.A."/>
            <person name="Markowitz V."/>
            <person name="Hugenholtz P."/>
            <person name="Kyrpides N.C."/>
            <person name="Klenk H.P."/>
        </authorList>
    </citation>
    <scope>NUCLEOTIDE SEQUENCE [LARGE SCALE GENOMIC DNA]</scope>
    <source>
        <strain evidence="8">ATCC 35584 / DSM 2162 / JCM 9187 / O7/1</strain>
    </source>
</reference>
<feature type="binding site" evidence="5">
    <location>
        <position position="174"/>
    </location>
    <ligand>
        <name>S-adenosyl-L-methionine</name>
        <dbReference type="ChEBI" id="CHEBI:59789"/>
    </ligand>
</feature>
<protein>
    <submittedName>
        <fullName evidence="7">tRNA (Adenine-N(1)-)-methyltransferase</fullName>
    </submittedName>
</protein>
<keyword evidence="1 7" id="KW-0489">Methyltransferase</keyword>
<keyword evidence="8" id="KW-1185">Reference proteome</keyword>
<dbReference type="STRING" id="765177.Desmu_1299"/>
<name>E8R7C8_DESM0</name>
<dbReference type="eggNOG" id="arCOG00978">
    <property type="taxonomic scope" value="Archaea"/>
</dbReference>
<dbReference type="EMBL" id="CP002363">
    <property type="protein sequence ID" value="ADV65593.1"/>
    <property type="molecule type" value="Genomic_DNA"/>
</dbReference>
<evidence type="ECO:0000256" key="5">
    <source>
        <dbReference type="PIRSR" id="PIRSR017269-1"/>
    </source>
</evidence>
<evidence type="ECO:0000313" key="7">
    <source>
        <dbReference type="EMBL" id="ADV65593.1"/>
    </source>
</evidence>
<evidence type="ECO:0000256" key="4">
    <source>
        <dbReference type="ARBA" id="ARBA00022694"/>
    </source>
</evidence>
<dbReference type="OrthoDB" id="30774at2157"/>
<evidence type="ECO:0000256" key="1">
    <source>
        <dbReference type="ARBA" id="ARBA00022603"/>
    </source>
</evidence>
<dbReference type="Pfam" id="PF08704">
    <property type="entry name" value="GCD14"/>
    <property type="match status" value="1"/>
</dbReference>
<dbReference type="Gene3D" id="3.40.50.150">
    <property type="entry name" value="Vaccinia Virus protein VP39"/>
    <property type="match status" value="1"/>
</dbReference>
<dbReference type="GO" id="GO:0031515">
    <property type="term" value="C:tRNA (m1A) methyltransferase complex"/>
    <property type="evidence" value="ECO:0007669"/>
    <property type="project" value="InterPro"/>
</dbReference>
<dbReference type="PROSITE" id="PS51620">
    <property type="entry name" value="SAM_TRM61"/>
    <property type="match status" value="1"/>
</dbReference>
<keyword evidence="4" id="KW-0819">tRNA processing</keyword>
<evidence type="ECO:0000259" key="6">
    <source>
        <dbReference type="Pfam" id="PF08704"/>
    </source>
</evidence>
<proteinExistence type="predicted"/>
<dbReference type="AlphaFoldDB" id="E8R7C8"/>
<dbReference type="InterPro" id="IPR029063">
    <property type="entry name" value="SAM-dependent_MTases_sf"/>
</dbReference>
<dbReference type="RefSeq" id="WP_013562815.1">
    <property type="nucleotide sequence ID" value="NC_014961.1"/>
</dbReference>
<dbReference type="PANTHER" id="PTHR12133:SF1">
    <property type="entry name" value="TRNA (ADENINE(58)-N(1))-METHYLTRANSFERASE, MITOCHONDRIAL"/>
    <property type="match status" value="1"/>
</dbReference>
<reference evidence="8" key="1">
    <citation type="submission" date="2010-11" db="EMBL/GenBank/DDBJ databases">
        <title>The complete genome of Desulfurococcus mucosus DSM 2162.</title>
        <authorList>
            <consortium name="US DOE Joint Genome Institute (JGI-PGF)"/>
            <person name="Lucas S."/>
            <person name="Copeland A."/>
            <person name="Lapidus A."/>
            <person name="Bruce D."/>
            <person name="Goodwin L."/>
            <person name="Pitluck S."/>
            <person name="Kyrpides N."/>
            <person name="Mavromatis K."/>
            <person name="Pagani I."/>
            <person name="Ivanova N."/>
            <person name="Ovchinnikova G."/>
            <person name="Chertkov O."/>
            <person name="Held B."/>
            <person name="Brettin T."/>
            <person name="Detter J.C."/>
            <person name="Tapia R."/>
            <person name="Han C."/>
            <person name="Land M."/>
            <person name="Hauser L."/>
            <person name="Markowitz V."/>
            <person name="Cheng J.-F."/>
            <person name="Hugenholtz P."/>
            <person name="Woyke T."/>
            <person name="Wu D."/>
            <person name="Wirth R."/>
            <person name="Bilek Y."/>
            <person name="Hader T."/>
            <person name="Klenk H.-P."/>
            <person name="Eisen J.A."/>
        </authorList>
    </citation>
    <scope>NUCLEOTIDE SEQUENCE [LARGE SCALE GENOMIC DNA]</scope>
    <source>
        <strain evidence="8">ATCC 35584 / DSM 2162 / JCM 9187 / O7/1</strain>
    </source>
</reference>
<organism evidence="7 8">
    <name type="scientific">Desulfurococcus mucosus (strain ATCC 35584 / DSM 2162 / JCM 9187 / O7/1)</name>
    <dbReference type="NCBI Taxonomy" id="765177"/>
    <lineage>
        <taxon>Archaea</taxon>
        <taxon>Thermoproteota</taxon>
        <taxon>Thermoprotei</taxon>
        <taxon>Desulfurococcales</taxon>
        <taxon>Desulfurococcaceae</taxon>
        <taxon>Desulfurococcus</taxon>
    </lineage>
</organism>
<dbReference type="InterPro" id="IPR014816">
    <property type="entry name" value="tRNA_MeTrfase_Gcd14"/>
</dbReference>
<sequence length="260" mass="28502">MSSVIREGDDVLVVIDDKRRFVAKARRGGVLGTDKGVVRLDDVVGKPYGSTVETSLGARALVFKPLPHDYALLASRVTQIIYPKDAGLMIYLSGVKPGSRIGEAGVGSGALTIALASIIGETGILYGFDISEKSLENTRINLEKTGLLNRVRLQKHDVREPVKLPHALNAFFLDIPDPWNAVNTIAELLEPGGTLLAYIPTVNQVEKTVITLREHGGFADIHTYETLLREYKVEKNAVRPFTRMIGHTGYIVFARKLAQQ</sequence>
<dbReference type="InterPro" id="IPR049470">
    <property type="entry name" value="TRM61_C"/>
</dbReference>
<dbReference type="PIRSF" id="PIRSF017269">
    <property type="entry name" value="GCD14"/>
    <property type="match status" value="1"/>
</dbReference>
<dbReference type="GO" id="GO:0160107">
    <property type="term" value="F:tRNA (adenine(58)-N1)-methyltransferase activity"/>
    <property type="evidence" value="ECO:0007669"/>
    <property type="project" value="InterPro"/>
</dbReference>
<feature type="domain" description="tRNA (adenine(58)-N(1))-methyltransferase catalytic subunit TRM61 C-terminal" evidence="6">
    <location>
        <begin position="62"/>
        <end position="236"/>
    </location>
</feature>
<dbReference type="Proteomes" id="UP000001068">
    <property type="component" value="Chromosome"/>
</dbReference>
<gene>
    <name evidence="7" type="ordered locus">Desmu_1299</name>
</gene>
<feature type="binding site" evidence="5">
    <location>
        <position position="129"/>
    </location>
    <ligand>
        <name>S-adenosyl-L-methionine</name>
        <dbReference type="ChEBI" id="CHEBI:59789"/>
    </ligand>
</feature>
<dbReference type="HOGENOM" id="CLU_025402_0_1_2"/>